<dbReference type="Proteomes" id="UP000016931">
    <property type="component" value="Unassembled WGS sequence"/>
</dbReference>
<dbReference type="Pfam" id="PF24883">
    <property type="entry name" value="NPHP3_N"/>
    <property type="match status" value="1"/>
</dbReference>
<accession>M3CDW1</accession>
<evidence type="ECO:0000313" key="5">
    <source>
        <dbReference type="Proteomes" id="UP000016931"/>
    </source>
</evidence>
<feature type="compositionally biased region" description="Basic and acidic residues" evidence="2">
    <location>
        <begin position="2162"/>
        <end position="2173"/>
    </location>
</feature>
<feature type="region of interest" description="Disordered" evidence="2">
    <location>
        <begin position="1"/>
        <end position="52"/>
    </location>
</feature>
<dbReference type="SUPFAM" id="SSF52540">
    <property type="entry name" value="P-loop containing nucleoside triphosphate hydrolases"/>
    <property type="match status" value="2"/>
</dbReference>
<dbReference type="RefSeq" id="XP_016759332.1">
    <property type="nucleotide sequence ID" value="XM_016902641.1"/>
</dbReference>
<feature type="domain" description="AAA+ ATPase" evidence="3">
    <location>
        <begin position="331"/>
        <end position="507"/>
    </location>
</feature>
<dbReference type="OMA" id="QIVMKDT"/>
<dbReference type="GeneID" id="27899778"/>
<sequence length="2189" mass="245394">MQRPTSMVAPSTPQKNNISTNFNGTNGMTDSGYSSPISPSLHNGGSNRGSTRMSASYSAFRSSFGGGQQKSSIVQDTAYTLKRKSASELGAGISETADNVSFINLVEWIRSERLQTLPHKGSRWDTVLIRALYFAERLHGFEVGLKAHALETEHAAQLGYGHIRLLLELGHSNSLALDSAFGFIYRCSSAVSVLLARSEVLKLSGDVYQQLCFMYTDLLALVVDVAVRFYRTVHGSAGQSASLDMYEVFGETITTFRQRREAITKAIWKEQIEADGTLDDSVDVDHLSRWLAPQDRVLATLAQDHTLIANDMAEFTGVWFLDDLSAFVKSNDSTLLVNGPPGSGKTTLSAALAERLQRPVARKGYTTAFCSVGAVPSQATSLSVVKALLHQIYTIRVGNVGLYQAVVTAYERARYTADPSKYEDLLWEALENALRSPLQNAPSLVLIVEGIDEIIGGQSAGQALLQRLVHAVEQGHGVQLIAMAQDLKLPTGARGTSRGITETDTKGDIHEVVIKTLIKSAHFRGKTGREQESVAEYVIAAADGNFLWAELTSEVLRLEKSPQDLDNAVKDLSKSKKSIDELTLLLLTRLQPSEDAKLLLSFLVNAARPLTWDEIESLYTINVQTANRSERRVDVHSIVATLAPLLDIQEDIIRPRHASVQTATRNLFQSGKITIPVKDQKLDLLLRILAYTKMSLTEKGEPTLDDTDRTVVEHNFSRYPLLEYVIRYYPWHLQQSGVITQGKPTEPKISPELQKMFPESTVMAVLEWLVWDDQFPGAQEVEVHDMVRRVRTKILTEKHPAVLQSYINTACYWEVLEDWTKAGELYYPICTIGRTILSVLHPVVVESAVRYIRITDSYTSSTRTDIITRREQTFILLISAYERQFGMSSEVVIRTRERLVELYIAIGEEEHARDILKIIHGHSSDSNGTTGGSTRAVDERFVVKFGKQKHGQELGEYDSGIFIDDEKDEDALVVIDVGQADVILREIDEMIARQEFVRAEQTYVELWQRLSETCRTSLAVEWHEKKIQVVQAYSRYLQTQKRTTEATSLTMSIWREYEHHELSYSEKIVKRLTESAAFLKSVGEYSAALSIHKHASYYYKNVRQEESKSLTEIEEEMTVISNLALTKATQDTKSTSSSSSNEQYDMFRVLISNKSKSVEASTLSLAKTLTQRYIEEKQYTQAISVIQVTLDRTWSSFLSKSLHEVTIASSFQKESIELVERLAEVYILQRRFEKAEDIYVRLFRAALTSPKDTALLDRAKTLIINFYQDRGHPSKIIAVYQELLAVYRRTLGPSHEITITTLYELGSRCRKHARSHPYWIEYYQQIVTVLNKDSTTVHVRAMDATIIVAESYWEERRYSDAVAAYAIIWNTFVQKHKEFQLFSDANFVSSIYERYYQSLEETKADYEVLLQVTKQYRETTKAVFGATSTIAVQATVALARVTEQSESRMEESIALYEEASKSASQSDSSSSSSNFDSSELRQSLTGLYKKRIFQSSSSANSDTISKAVSVYQDQFSDYKNKYTYSHQETLNSLRELSLLYVRQQKTDLAAKELNTALITIAQQETSSERMYESAVSLVQTYRAANLIQQCTQIVEEMHYQLVVREKRSSSSFSVVEASHAALFFLATLEYQLRQDVAITLSEIMASLSAEAFMYGNFKQLVKNNAPLDRLLLAAAPLRYLLLRANRTGLIAAVDHECVHIFEQREASNVQLLSKESPRYFIVGILEHIANRKCNDFVRAVILASNGTLKKLVDTNKFADAHDIAKMTFMYAQHRKGYRGPKGISRGFELASYLDGRGENRCPDPELRKKLLQLSNKIVKDIIAICREENINFAQVPLKELNELIALLGEQQDYDTLEMLLTELWTTREAQKKWAPEVLLLLGRRLICARYLAGRQIKALRLAEDIAYNLRRVNGIKSSATLEAYGLLAELYTSIGGNYQKEAGAGDKSAAGLAADHFRKAVVIHEDILRWLRSDATGGDVDDGVDIDDDDSAAQILAEHGIHHDTHGQHQDVEGTGFSTAQRGQLIKWHLRLLKLAYQRYGSWPKDYKHYESLNAQLFRTFATELKGVEGVEKWQAKGFGAGKAESNEGAFQGNQPEPKPKHQNPTITMSGLLNKAKEAMGKSSGGSTDAATGGAGGTQSGIEKGISGAGHTQIDNATDRLGMGDKYDDKINKLADGQINKNVPGGATK</sequence>
<dbReference type="eggNOG" id="ENOG502SHDW">
    <property type="taxonomic scope" value="Eukaryota"/>
</dbReference>
<dbReference type="SMART" id="SM00382">
    <property type="entry name" value="AAA"/>
    <property type="match status" value="1"/>
</dbReference>
<keyword evidence="1" id="KW-0677">Repeat</keyword>
<dbReference type="PANTHER" id="PTHR10039:SF9">
    <property type="entry name" value="NACHT DOMAIN PROTEIN (AFU_ORTHOLOGUE AFUA_2G01760)"/>
    <property type="match status" value="1"/>
</dbReference>
<feature type="region of interest" description="Disordered" evidence="2">
    <location>
        <begin position="2082"/>
        <end position="2189"/>
    </location>
</feature>
<evidence type="ECO:0000259" key="3">
    <source>
        <dbReference type="SMART" id="SM00382"/>
    </source>
</evidence>
<dbReference type="InterPro" id="IPR056884">
    <property type="entry name" value="NPHP3-like_N"/>
</dbReference>
<gene>
    <name evidence="4" type="ORF">SEPMUDRAFT_134402</name>
</gene>
<organism evidence="4 5">
    <name type="scientific">Sphaerulina musiva (strain SO2202)</name>
    <name type="common">Poplar stem canker fungus</name>
    <name type="synonym">Septoria musiva</name>
    <dbReference type="NCBI Taxonomy" id="692275"/>
    <lineage>
        <taxon>Eukaryota</taxon>
        <taxon>Fungi</taxon>
        <taxon>Dikarya</taxon>
        <taxon>Ascomycota</taxon>
        <taxon>Pezizomycotina</taxon>
        <taxon>Dothideomycetes</taxon>
        <taxon>Dothideomycetidae</taxon>
        <taxon>Mycosphaerellales</taxon>
        <taxon>Mycosphaerellaceae</taxon>
        <taxon>Sphaerulina</taxon>
    </lineage>
</organism>
<reference evidence="4 5" key="1">
    <citation type="journal article" date="2012" name="PLoS Pathog.">
        <title>Diverse lifestyles and strategies of plant pathogenesis encoded in the genomes of eighteen Dothideomycetes fungi.</title>
        <authorList>
            <person name="Ohm R.A."/>
            <person name="Feau N."/>
            <person name="Henrissat B."/>
            <person name="Schoch C.L."/>
            <person name="Horwitz B.A."/>
            <person name="Barry K.W."/>
            <person name="Condon B.J."/>
            <person name="Copeland A.C."/>
            <person name="Dhillon B."/>
            <person name="Glaser F."/>
            <person name="Hesse C.N."/>
            <person name="Kosti I."/>
            <person name="LaButti K."/>
            <person name="Lindquist E.A."/>
            <person name="Lucas S."/>
            <person name="Salamov A.A."/>
            <person name="Bradshaw R.E."/>
            <person name="Ciuffetti L."/>
            <person name="Hamelin R.C."/>
            <person name="Kema G.H.J."/>
            <person name="Lawrence C."/>
            <person name="Scott J.A."/>
            <person name="Spatafora J.W."/>
            <person name="Turgeon B.G."/>
            <person name="de Wit P.J.G.M."/>
            <person name="Zhong S."/>
            <person name="Goodwin S.B."/>
            <person name="Grigoriev I.V."/>
        </authorList>
    </citation>
    <scope>NUCLEOTIDE SEQUENCE [LARGE SCALE GENOMIC DNA]</scope>
    <source>
        <strain evidence="4 5">SO2202</strain>
    </source>
</reference>
<dbReference type="STRING" id="692275.M3CDW1"/>
<proteinExistence type="predicted"/>
<keyword evidence="5" id="KW-1185">Reference proteome</keyword>
<dbReference type="EMBL" id="KB456266">
    <property type="protein sequence ID" value="EMF11211.1"/>
    <property type="molecule type" value="Genomic_DNA"/>
</dbReference>
<feature type="compositionally biased region" description="Low complexity" evidence="2">
    <location>
        <begin position="2121"/>
        <end position="2132"/>
    </location>
</feature>
<dbReference type="PANTHER" id="PTHR10039">
    <property type="entry name" value="AMELOGENIN"/>
    <property type="match status" value="1"/>
</dbReference>
<dbReference type="Gene3D" id="1.25.40.10">
    <property type="entry name" value="Tetratricopeptide repeat domain"/>
    <property type="match status" value="2"/>
</dbReference>
<dbReference type="InterPro" id="IPR011990">
    <property type="entry name" value="TPR-like_helical_dom_sf"/>
</dbReference>
<evidence type="ECO:0000256" key="2">
    <source>
        <dbReference type="SAM" id="MobiDB-lite"/>
    </source>
</evidence>
<protein>
    <recommendedName>
        <fullName evidence="3">AAA+ ATPase domain-containing protein</fullName>
    </recommendedName>
</protein>
<dbReference type="OrthoDB" id="2546325at2759"/>
<evidence type="ECO:0000256" key="1">
    <source>
        <dbReference type="ARBA" id="ARBA00022737"/>
    </source>
</evidence>
<evidence type="ECO:0000313" key="4">
    <source>
        <dbReference type="EMBL" id="EMF11211.1"/>
    </source>
</evidence>
<dbReference type="Gene3D" id="3.40.50.300">
    <property type="entry name" value="P-loop containing nucleotide triphosphate hydrolases"/>
    <property type="match status" value="1"/>
</dbReference>
<dbReference type="HOGENOM" id="CLU_000739_1_1_1"/>
<dbReference type="SUPFAM" id="SSF48452">
    <property type="entry name" value="TPR-like"/>
    <property type="match status" value="1"/>
</dbReference>
<name>M3CDW1_SPHMS</name>
<dbReference type="InterPro" id="IPR003593">
    <property type="entry name" value="AAA+_ATPase"/>
</dbReference>
<dbReference type="InterPro" id="IPR027417">
    <property type="entry name" value="P-loop_NTPase"/>
</dbReference>